<evidence type="ECO:0008006" key="3">
    <source>
        <dbReference type="Google" id="ProtNLM"/>
    </source>
</evidence>
<sequence>MTQATFAEILDATKQLPPEDQEQLIHILKK</sequence>
<organism evidence="1 2">
    <name type="scientific">Microcystis aeruginosa Sj</name>
    <dbReference type="NCBI Taxonomy" id="1979544"/>
    <lineage>
        <taxon>Bacteria</taxon>
        <taxon>Bacillati</taxon>
        <taxon>Cyanobacteriota</taxon>
        <taxon>Cyanophyceae</taxon>
        <taxon>Oscillatoriophycideae</taxon>
        <taxon>Chroococcales</taxon>
        <taxon>Microcystaceae</taxon>
        <taxon>Microcystis</taxon>
    </lineage>
</organism>
<accession>A0A2Z6UX16</accession>
<dbReference type="Proteomes" id="UP000248272">
    <property type="component" value="Unassembled WGS sequence"/>
</dbReference>
<evidence type="ECO:0000313" key="1">
    <source>
        <dbReference type="EMBL" id="GBL12416.1"/>
    </source>
</evidence>
<gene>
    <name evidence="1" type="ORF">MSj_03932</name>
</gene>
<dbReference type="AlphaFoldDB" id="A0A2Z6UX16"/>
<protein>
    <recommendedName>
        <fullName evidence="3">DUF2281 domain-containing protein</fullName>
    </recommendedName>
</protein>
<evidence type="ECO:0000313" key="2">
    <source>
        <dbReference type="Proteomes" id="UP000248272"/>
    </source>
</evidence>
<name>A0A2Z6UX16_MICAE</name>
<dbReference type="EMBL" id="BDSG01000154">
    <property type="protein sequence ID" value="GBL12416.1"/>
    <property type="molecule type" value="Genomic_DNA"/>
</dbReference>
<proteinExistence type="predicted"/>
<reference evidence="1 2" key="1">
    <citation type="journal article" date="2018" name="Front. Microbiol.">
        <title>Adaptation of the Freshwater Bloom-Forming Cyanobacterium Microcystis aeruginosa to Brackish Water Is Driven by Recent Horizontal Transfer of Sucrose Genes.</title>
        <authorList>
            <person name="Tanabe Y."/>
            <person name="Hodoki Y."/>
            <person name="Sano T."/>
            <person name="Tada K."/>
            <person name="Watanabe M.M."/>
        </authorList>
    </citation>
    <scope>NUCLEOTIDE SEQUENCE [LARGE SCALE GENOMIC DNA]</scope>
    <source>
        <strain evidence="1 2">Sj</strain>
    </source>
</reference>
<comment type="caution">
    <text evidence="1">The sequence shown here is derived from an EMBL/GenBank/DDBJ whole genome shotgun (WGS) entry which is preliminary data.</text>
</comment>